<keyword evidence="2" id="KW-0067">ATP-binding</keyword>
<dbReference type="Pfam" id="PF13307">
    <property type="entry name" value="Helicase_C_2"/>
    <property type="match status" value="1"/>
</dbReference>
<dbReference type="EMBL" id="JPSP01000003">
    <property type="protein sequence ID" value="KFF41766.1"/>
    <property type="molecule type" value="Genomic_DNA"/>
</dbReference>
<accession>A0A086CHV2</accession>
<reference evidence="2 3" key="1">
    <citation type="submission" date="2014-08" db="EMBL/GenBank/DDBJ databases">
        <title>Comparative genomics reveals surprising divergence of two closely related strains of uncultivated UCYN-A cyanobacteria.</title>
        <authorList>
            <person name="Bombar D."/>
            <person name="Heller P."/>
            <person name="Sanchez-Baracaldo P."/>
            <person name="Carter B.J."/>
            <person name="Zert J.P."/>
        </authorList>
    </citation>
    <scope>NUCLEOTIDE SEQUENCE [LARGE SCALE GENOMIC DNA]</scope>
</reference>
<organism evidence="2 3">
    <name type="scientific">Candidatus Atelocyanobacterium thalassa isolate SIO64986</name>
    <dbReference type="NCBI Taxonomy" id="1527444"/>
    <lineage>
        <taxon>Bacteria</taxon>
        <taxon>Bacillati</taxon>
        <taxon>Cyanobacteriota</taxon>
        <taxon>Cyanophyceae</taxon>
        <taxon>Oscillatoriophycideae</taxon>
        <taxon>Chroococcales</taxon>
        <taxon>Aphanothecaceae</taxon>
        <taxon>Candidatus Atelocyanobacterium</taxon>
        <taxon>Candidatus Atelocyanobacterium thalassae</taxon>
    </lineage>
</organism>
<dbReference type="eggNOG" id="COG1199">
    <property type="taxonomic scope" value="Bacteria"/>
</dbReference>
<evidence type="ECO:0000259" key="1">
    <source>
        <dbReference type="Pfam" id="PF13307"/>
    </source>
</evidence>
<dbReference type="AlphaFoldDB" id="A0A086CHV2"/>
<dbReference type="EC" id="3.6.4.12" evidence="2"/>
<evidence type="ECO:0000313" key="2">
    <source>
        <dbReference type="EMBL" id="KFF41766.1"/>
    </source>
</evidence>
<dbReference type="PATRIC" id="fig|1527444.3.peg.378"/>
<dbReference type="GO" id="GO:0006139">
    <property type="term" value="P:nucleobase-containing compound metabolic process"/>
    <property type="evidence" value="ECO:0007669"/>
    <property type="project" value="InterPro"/>
</dbReference>
<keyword evidence="2" id="KW-0547">Nucleotide-binding</keyword>
<dbReference type="GO" id="GO:0003676">
    <property type="term" value="F:nucleic acid binding"/>
    <property type="evidence" value="ECO:0007669"/>
    <property type="project" value="InterPro"/>
</dbReference>
<keyword evidence="2" id="KW-0378">Hydrolase</keyword>
<gene>
    <name evidence="2" type="ORF">ucyna2_00395</name>
</gene>
<dbReference type="GO" id="GO:0003678">
    <property type="term" value="F:DNA helicase activity"/>
    <property type="evidence" value="ECO:0007669"/>
    <property type="project" value="UniProtKB-EC"/>
</dbReference>
<comment type="caution">
    <text evidence="2">The sequence shown here is derived from an EMBL/GenBank/DDBJ whole genome shotgun (WGS) entry which is preliminary data.</text>
</comment>
<proteinExistence type="predicted"/>
<protein>
    <submittedName>
        <fullName evidence="2">Helicase C-terminal domain</fullName>
        <ecNumber evidence="2">3.6.4.12</ecNumber>
    </submittedName>
</protein>
<evidence type="ECO:0000313" key="3">
    <source>
        <dbReference type="Proteomes" id="UP000028922"/>
    </source>
</evidence>
<dbReference type="STRING" id="1527444.ucyna2_00395"/>
<dbReference type="GO" id="GO:0005524">
    <property type="term" value="F:ATP binding"/>
    <property type="evidence" value="ECO:0007669"/>
    <property type="project" value="InterPro"/>
</dbReference>
<keyword evidence="2" id="KW-0347">Helicase</keyword>
<sequence>MKSLEAEVHTSLKEFLKQYRKPFWIHNLTMARLVSYVLRLHRSAIIQTSSSISYYGLSYLLPSLLFNKPILLVAPLSTQHRLKRQAIPYLQQWLKQQNIIFNGTCKKELNSFQGLLIVSPYIWLHNYFRKRKYLLTDALTLVDKADYLEQWARDYLTVTITPRNWEELQDNYSYFNTLIYKVKSFLEYSIFNYPDNPYQQYLLSLEEKKSLRTLCKTIPQDNFLNLVEKKILDNNYFLWASVNRKSKTFLIHLSPLDLSSILAPLFNSSTTIFIGKILDHNKSAFTYKKNIGIKEKLLCLKLSQHRLDSMVDLHIYDRLPMPNTSIFQETLTSYIRKIIYAGHYQLKPIFILIDDISLKKKVAISLSSELGSNIKIEKIKIQSNHILISNWKFWKNNQDKLPVPKLLIISTLPFPSLENPLVSSKVNYHKKRYKDWFYSYLLPTALQEMQRSLISLRESQGTITLLDNRISYRSYGKRLLAALKPYVKISYMK</sequence>
<dbReference type="Proteomes" id="UP000028922">
    <property type="component" value="Unassembled WGS sequence"/>
</dbReference>
<name>A0A086CHV2_9CHRO</name>
<feature type="domain" description="ATP-dependent helicase C-terminal" evidence="1">
    <location>
        <begin position="405"/>
        <end position="485"/>
    </location>
</feature>
<dbReference type="InterPro" id="IPR006555">
    <property type="entry name" value="ATP-dep_Helicase_C"/>
</dbReference>
<dbReference type="GO" id="GO:0016818">
    <property type="term" value="F:hydrolase activity, acting on acid anhydrides, in phosphorus-containing anhydrides"/>
    <property type="evidence" value="ECO:0007669"/>
    <property type="project" value="InterPro"/>
</dbReference>